<sequence>MPLPVPNLDDRDFAQLLAEAKAMIPARCPDWTDLSPGDPGVTLLELFAYLTDSMLYRLNRIPDKAFVQFLNLVGVTLTPPAAASVELTFSLRKPGDRRLVIPRGTRVTTARSGPVFTTIVEAVIDAGETTTTATALNCDLNHAEMLGTGTGLGGQSFTVAHPPIVLDSGDGADLLIGVEVHQGELDQRVPAIRQDGISYRLWRQVPHFGVDHEDQHVFVADRTAGTITFAPSVRHVRGPEAAPLADVPGAGRKICSWYRSGGGLAGNVPAGALSVLKDPIPGVEVTNVAAATGGRDVEQLDNALLRGPHQLNSLERVVTARDYERLAVNSSGGVSRALALTRASLWTGAPPGEVQVLLLPSVSDDEAPTVTAAQLIERQSPLALDRVREALADAQPLATRSVVGWTGLKSFHLEVTVVVHRAEDREAVSARLLERLRRTLSPLPIDGGQGWPFGEALRASTVYDVLLGERGVRYVDSVRLVVDEVPGDVSALVRDPHQAHTWFCGSGTRVFRSLDDADGWELVSSWVDEQVERLATAEGSPGLILVATRVGKTETSRIHLSRDYGETWESVAEFSFHVENFCAGTTGTTAVAFFATDNGLFRLDLVPGAVPESILVEAATPAKPFYDVEIVSYPGADLQVAAAAQELGGVYLSFQSGKAGTYQPLGMKGVDIRLLRLQRTPGRRFLLTGAFAIGDEAGAGVSRIELLPYQISPEGWRAVGSQWVGGICRDLTTIGDRIFAASAKSGVTVSDTGRDAVPWRASAVDCGLPLREVGRFEPVLAVSASDDLLLAGCVGGVYSSRNATRWEHASQQVFSERISLPRTWLFAPGAHELTVRYDDARG</sequence>
<name>A0ABS2RI97_9ACTN</name>
<reference evidence="1 2" key="1">
    <citation type="submission" date="2021-01" db="EMBL/GenBank/DDBJ databases">
        <title>Sequencing the genomes of 1000 actinobacteria strains.</title>
        <authorList>
            <person name="Klenk H.-P."/>
        </authorList>
    </citation>
    <scope>NUCLEOTIDE SEQUENCE [LARGE SCALE GENOMIC DNA]</scope>
    <source>
        <strain evidence="1 2">DSM 18662</strain>
    </source>
</reference>
<comment type="caution">
    <text evidence="1">The sequence shown here is derived from an EMBL/GenBank/DDBJ whole genome shotgun (WGS) entry which is preliminary data.</text>
</comment>
<dbReference type="EMBL" id="JAFBCF010000001">
    <property type="protein sequence ID" value="MBM7798677.1"/>
    <property type="molecule type" value="Genomic_DNA"/>
</dbReference>
<gene>
    <name evidence="1" type="ORF">JOE57_001598</name>
</gene>
<evidence type="ECO:0000313" key="1">
    <source>
        <dbReference type="EMBL" id="MBM7798677.1"/>
    </source>
</evidence>
<protein>
    <recommendedName>
        <fullName evidence="3">Baseplate assembly protein</fullName>
    </recommendedName>
</protein>
<organism evidence="1 2">
    <name type="scientific">Microlunatus panaciterrae</name>
    <dbReference type="NCBI Taxonomy" id="400768"/>
    <lineage>
        <taxon>Bacteria</taxon>
        <taxon>Bacillati</taxon>
        <taxon>Actinomycetota</taxon>
        <taxon>Actinomycetes</taxon>
        <taxon>Propionibacteriales</taxon>
        <taxon>Propionibacteriaceae</taxon>
        <taxon>Microlunatus</taxon>
    </lineage>
</organism>
<evidence type="ECO:0000313" key="2">
    <source>
        <dbReference type="Proteomes" id="UP000704762"/>
    </source>
</evidence>
<dbReference type="SUPFAM" id="SSF110296">
    <property type="entry name" value="Oligoxyloglucan reducing end-specific cellobiohydrolase"/>
    <property type="match status" value="1"/>
</dbReference>
<dbReference type="RefSeq" id="WP_204917192.1">
    <property type="nucleotide sequence ID" value="NZ_BAAAQP010000002.1"/>
</dbReference>
<dbReference type="Gene3D" id="2.130.10.10">
    <property type="entry name" value="YVTN repeat-like/Quinoprotein amine dehydrogenase"/>
    <property type="match status" value="1"/>
</dbReference>
<dbReference type="Proteomes" id="UP000704762">
    <property type="component" value="Unassembled WGS sequence"/>
</dbReference>
<dbReference type="InterPro" id="IPR015943">
    <property type="entry name" value="WD40/YVTN_repeat-like_dom_sf"/>
</dbReference>
<keyword evidence="2" id="KW-1185">Reference proteome</keyword>
<proteinExistence type="predicted"/>
<accession>A0ABS2RI97</accession>
<evidence type="ECO:0008006" key="3">
    <source>
        <dbReference type="Google" id="ProtNLM"/>
    </source>
</evidence>